<keyword evidence="10 11" id="KW-0472">Membrane</keyword>
<dbReference type="Pfam" id="PF02669">
    <property type="entry name" value="KdpC"/>
    <property type="match status" value="1"/>
</dbReference>
<keyword evidence="7 11" id="KW-0630">Potassium</keyword>
<keyword evidence="14" id="KW-1185">Reference proteome</keyword>
<keyword evidence="8 11" id="KW-1133">Transmembrane helix</keyword>
<keyword evidence="4 11" id="KW-0812">Transmembrane</keyword>
<evidence type="ECO:0000256" key="1">
    <source>
        <dbReference type="ARBA" id="ARBA00022448"/>
    </source>
</evidence>
<evidence type="ECO:0000256" key="2">
    <source>
        <dbReference type="ARBA" id="ARBA00022475"/>
    </source>
</evidence>
<dbReference type="NCBIfam" id="NF001454">
    <property type="entry name" value="PRK00315.1"/>
    <property type="match status" value="1"/>
</dbReference>
<comment type="similarity">
    <text evidence="11">Belongs to the KdpC family.</text>
</comment>
<dbReference type="InterPro" id="IPR003820">
    <property type="entry name" value="KdpC"/>
</dbReference>
<accession>A0ABY5ZW55</accession>
<evidence type="ECO:0000313" key="14">
    <source>
        <dbReference type="Proteomes" id="UP001058290"/>
    </source>
</evidence>
<evidence type="ECO:0000256" key="8">
    <source>
        <dbReference type="ARBA" id="ARBA00022989"/>
    </source>
</evidence>
<dbReference type="NCBIfam" id="TIGR00681">
    <property type="entry name" value="kdpC"/>
    <property type="match status" value="1"/>
</dbReference>
<dbReference type="HAMAP" id="MF_00276">
    <property type="entry name" value="KdpC"/>
    <property type="match status" value="1"/>
</dbReference>
<evidence type="ECO:0000256" key="3">
    <source>
        <dbReference type="ARBA" id="ARBA00022538"/>
    </source>
</evidence>
<name>A0ABY5ZW55_9BURK</name>
<evidence type="ECO:0000256" key="12">
    <source>
        <dbReference type="SAM" id="MobiDB-lite"/>
    </source>
</evidence>
<comment type="subunit">
    <text evidence="11">The system is composed of three essential subunits: KdpA, KdpB and KdpC.</text>
</comment>
<keyword evidence="1 11" id="KW-0813">Transport</keyword>
<evidence type="ECO:0000256" key="4">
    <source>
        <dbReference type="ARBA" id="ARBA00022692"/>
    </source>
</evidence>
<dbReference type="RefSeq" id="WP_260718828.1">
    <property type="nucleotide sequence ID" value="NZ_CP104377.1"/>
</dbReference>
<feature type="compositionally biased region" description="Basic and acidic residues" evidence="12">
    <location>
        <begin position="1"/>
        <end position="10"/>
    </location>
</feature>
<dbReference type="Proteomes" id="UP001058290">
    <property type="component" value="Chromosome"/>
</dbReference>
<keyword evidence="6 11" id="KW-0067">ATP-binding</keyword>
<evidence type="ECO:0000256" key="5">
    <source>
        <dbReference type="ARBA" id="ARBA00022741"/>
    </source>
</evidence>
<reference evidence="13" key="1">
    <citation type="submission" date="2022-09" db="EMBL/GenBank/DDBJ databases">
        <title>Bacterial diversity in gut of crayfish and pufferfish.</title>
        <authorList>
            <person name="Huang Y."/>
        </authorList>
    </citation>
    <scope>NUCLEOTIDE SEQUENCE</scope>
    <source>
        <strain evidence="13">PR12</strain>
    </source>
</reference>
<dbReference type="PANTHER" id="PTHR30042:SF2">
    <property type="entry name" value="POTASSIUM-TRANSPORTING ATPASE KDPC SUBUNIT"/>
    <property type="match status" value="1"/>
</dbReference>
<organism evidence="13 14">
    <name type="scientific">Comamonas squillarum</name>
    <dbReference type="NCBI Taxonomy" id="2977320"/>
    <lineage>
        <taxon>Bacteria</taxon>
        <taxon>Pseudomonadati</taxon>
        <taxon>Pseudomonadota</taxon>
        <taxon>Betaproteobacteria</taxon>
        <taxon>Burkholderiales</taxon>
        <taxon>Comamonadaceae</taxon>
        <taxon>Comamonas</taxon>
    </lineage>
</organism>
<feature type="region of interest" description="Disordered" evidence="12">
    <location>
        <begin position="1"/>
        <end position="22"/>
    </location>
</feature>
<evidence type="ECO:0000313" key="13">
    <source>
        <dbReference type="EMBL" id="UXC17914.1"/>
    </source>
</evidence>
<evidence type="ECO:0000256" key="6">
    <source>
        <dbReference type="ARBA" id="ARBA00022840"/>
    </source>
</evidence>
<protein>
    <recommendedName>
        <fullName evidence="11">Potassium-transporting ATPase KdpC subunit</fullName>
    </recommendedName>
    <alternativeName>
        <fullName evidence="11">ATP phosphohydrolase [potassium-transporting] C chain</fullName>
    </alternativeName>
    <alternativeName>
        <fullName evidence="11">Potassium-binding and translocating subunit C</fullName>
    </alternativeName>
    <alternativeName>
        <fullName evidence="11">Potassium-translocating ATPase C chain</fullName>
    </alternativeName>
</protein>
<comment type="function">
    <text evidence="11">Part of the high-affinity ATP-driven potassium transport (or Kdp) system, which catalyzes the hydrolysis of ATP coupled with the electrogenic transport of potassium into the cytoplasm. This subunit acts as a catalytic chaperone that increases the ATP-binding affinity of the ATP-hydrolyzing subunit KdpB by the formation of a transient KdpB/KdpC/ATP ternary complex.</text>
</comment>
<feature type="transmembrane region" description="Helical" evidence="11">
    <location>
        <begin position="40"/>
        <end position="64"/>
    </location>
</feature>
<evidence type="ECO:0000256" key="11">
    <source>
        <dbReference type="HAMAP-Rule" id="MF_00276"/>
    </source>
</evidence>
<dbReference type="EMBL" id="CP104377">
    <property type="protein sequence ID" value="UXC17914.1"/>
    <property type="molecule type" value="Genomic_DNA"/>
</dbReference>
<keyword evidence="9 11" id="KW-0406">Ion transport</keyword>
<dbReference type="PANTHER" id="PTHR30042">
    <property type="entry name" value="POTASSIUM-TRANSPORTING ATPASE C CHAIN"/>
    <property type="match status" value="1"/>
</dbReference>
<proteinExistence type="inferred from homology"/>
<keyword evidence="5 11" id="KW-0547">Nucleotide-binding</keyword>
<evidence type="ECO:0000256" key="10">
    <source>
        <dbReference type="ARBA" id="ARBA00023136"/>
    </source>
</evidence>
<sequence>MTSLDSDKRLPTPSAQQAAAPADAGWGRTFGRTLGSSARAAVLVLLLCGVAYPLATTGVAQALLPHAANGSLVLRDGQIVGSALIGQYFDSARYFHGRPSATTAPDPNQEGASIAAPYNAGLSGASNQGASSQGLADSVAERVAQYRTTNGLAADAAVPVDAVTASASGLDPHISVANANLQLARVARERQLPPAQVQQLLDQATQQRTGYLLGEPRVNVLALNMALDALPTRSQP</sequence>
<keyword evidence="2 11" id="KW-1003">Cell membrane</keyword>
<evidence type="ECO:0000256" key="7">
    <source>
        <dbReference type="ARBA" id="ARBA00022958"/>
    </source>
</evidence>
<comment type="subcellular location">
    <subcellularLocation>
        <location evidence="11">Cell membrane</location>
        <topology evidence="11">Single-pass membrane protein</topology>
    </subcellularLocation>
</comment>
<keyword evidence="3 11" id="KW-0633">Potassium transport</keyword>
<gene>
    <name evidence="11 13" type="primary">kdpC</name>
    <name evidence="13" type="ORF">N4T19_19820</name>
</gene>
<evidence type="ECO:0000256" key="9">
    <source>
        <dbReference type="ARBA" id="ARBA00023065"/>
    </source>
</evidence>
<dbReference type="PIRSF" id="PIRSF001296">
    <property type="entry name" value="K_ATPase_KdpC"/>
    <property type="match status" value="1"/>
</dbReference>